<sequence>MCRLASAARVRLSHRQEKQPVRLCVSESPALFCWLPSASQAVESGILWCGTWTRAGPVNHVGLEWAFWNISDHSEEASANHLYQQWIDLGLTDIRLSNYSVLVSLPGPSSCSVMDLDSNQCFLLNGTQCDPKTHKNSITEEHYSYAAYSAVGSLEAVVMDVQYGDLEVLTEARTAVNVTNPIALLKLGKTPLLYKLSLLAEMGFSGVLLYVDPCDSPSDQSLLHKAFGVTLNPGGDPSTPGYPSIGECTAPIL</sequence>
<dbReference type="EMBL" id="CM055751">
    <property type="protein sequence ID" value="KAJ7992855.1"/>
    <property type="molecule type" value="Genomic_DNA"/>
</dbReference>
<evidence type="ECO:0000313" key="1">
    <source>
        <dbReference type="EMBL" id="KAJ7992855.1"/>
    </source>
</evidence>
<proteinExistence type="predicted"/>
<reference evidence="1" key="1">
    <citation type="submission" date="2021-05" db="EMBL/GenBank/DDBJ databases">
        <authorList>
            <person name="Pan Q."/>
            <person name="Jouanno E."/>
            <person name="Zahm M."/>
            <person name="Klopp C."/>
            <person name="Cabau C."/>
            <person name="Louis A."/>
            <person name="Berthelot C."/>
            <person name="Parey E."/>
            <person name="Roest Crollius H."/>
            <person name="Montfort J."/>
            <person name="Robinson-Rechavi M."/>
            <person name="Bouchez O."/>
            <person name="Lampietro C."/>
            <person name="Lopez Roques C."/>
            <person name="Donnadieu C."/>
            <person name="Postlethwait J."/>
            <person name="Bobe J."/>
            <person name="Dillon D."/>
            <person name="Chandos A."/>
            <person name="von Hippel F."/>
            <person name="Guiguen Y."/>
        </authorList>
    </citation>
    <scope>NUCLEOTIDE SEQUENCE</scope>
    <source>
        <strain evidence="1">YG-Jan2019</strain>
    </source>
</reference>
<organism evidence="1 2">
    <name type="scientific">Dallia pectoralis</name>
    <name type="common">Alaska blackfish</name>
    <dbReference type="NCBI Taxonomy" id="75939"/>
    <lineage>
        <taxon>Eukaryota</taxon>
        <taxon>Metazoa</taxon>
        <taxon>Chordata</taxon>
        <taxon>Craniata</taxon>
        <taxon>Vertebrata</taxon>
        <taxon>Euteleostomi</taxon>
        <taxon>Actinopterygii</taxon>
        <taxon>Neopterygii</taxon>
        <taxon>Teleostei</taxon>
        <taxon>Protacanthopterygii</taxon>
        <taxon>Esociformes</taxon>
        <taxon>Umbridae</taxon>
        <taxon>Dallia</taxon>
    </lineage>
</organism>
<accession>A0ACC2FNQ4</accession>
<comment type="caution">
    <text evidence="1">The sequence shown here is derived from an EMBL/GenBank/DDBJ whole genome shotgun (WGS) entry which is preliminary data.</text>
</comment>
<gene>
    <name evidence="1" type="ORF">DPEC_G00266390</name>
</gene>
<evidence type="ECO:0000313" key="2">
    <source>
        <dbReference type="Proteomes" id="UP001157502"/>
    </source>
</evidence>
<protein>
    <submittedName>
        <fullName evidence="1">Uncharacterized protein</fullName>
    </submittedName>
</protein>
<dbReference type="Proteomes" id="UP001157502">
    <property type="component" value="Chromosome 24"/>
</dbReference>
<keyword evidence="2" id="KW-1185">Reference proteome</keyword>
<name>A0ACC2FNQ4_DALPE</name>